<evidence type="ECO:0000256" key="8">
    <source>
        <dbReference type="ARBA" id="ARBA00022859"/>
    </source>
</evidence>
<dbReference type="InterPro" id="IPR027417">
    <property type="entry name" value="P-loop_NTPase"/>
</dbReference>
<dbReference type="Pfam" id="PF13087">
    <property type="entry name" value="AAA_12"/>
    <property type="match status" value="1"/>
</dbReference>
<dbReference type="InterPro" id="IPR013783">
    <property type="entry name" value="Ig-like_fold"/>
</dbReference>
<evidence type="ECO:0000259" key="13">
    <source>
        <dbReference type="PROSITE" id="PS50835"/>
    </source>
</evidence>
<keyword evidence="8" id="KW-0391">Immunity</keyword>
<dbReference type="Gene3D" id="3.40.50.300">
    <property type="entry name" value="P-loop containing nucleotide triphosphate hydrolases"/>
    <property type="match status" value="3"/>
</dbReference>
<feature type="domain" description="Ig-like" evidence="13">
    <location>
        <begin position="1815"/>
        <end position="1900"/>
    </location>
</feature>
<evidence type="ECO:0000256" key="6">
    <source>
        <dbReference type="ARBA" id="ARBA00022771"/>
    </source>
</evidence>
<evidence type="ECO:0000256" key="4">
    <source>
        <dbReference type="ARBA" id="ARBA00022723"/>
    </source>
</evidence>
<gene>
    <name evidence="15" type="ORF">AGLY_017843</name>
</gene>
<feature type="domain" description="Ig-like" evidence="13">
    <location>
        <begin position="1708"/>
        <end position="1795"/>
    </location>
</feature>
<reference evidence="15 16" key="1">
    <citation type="submission" date="2019-08" db="EMBL/GenBank/DDBJ databases">
        <title>The genome of the soybean aphid Biotype 1, its phylome, world population structure and adaptation to the North American continent.</title>
        <authorList>
            <person name="Giordano R."/>
            <person name="Donthu R.K."/>
            <person name="Hernandez A.G."/>
            <person name="Wright C.L."/>
            <person name="Zimin A.V."/>
        </authorList>
    </citation>
    <scope>NUCLEOTIDE SEQUENCE [LARGE SCALE GENOMIC DNA]</scope>
    <source>
        <tissue evidence="15">Whole aphids</tissue>
    </source>
</reference>
<dbReference type="InterPro" id="IPR000967">
    <property type="entry name" value="Znf_NFX1"/>
</dbReference>
<keyword evidence="5" id="KW-0677">Repeat</keyword>
<feature type="domain" description="RZ-type" evidence="14">
    <location>
        <begin position="1456"/>
        <end position="1532"/>
    </location>
</feature>
<dbReference type="SUPFAM" id="SSF48726">
    <property type="entry name" value="Immunoglobulin"/>
    <property type="match status" value="4"/>
</dbReference>
<dbReference type="GO" id="GO:0031380">
    <property type="term" value="C:nuclear RNA-directed RNA polymerase complex"/>
    <property type="evidence" value="ECO:0007669"/>
    <property type="project" value="TreeGrafter"/>
</dbReference>
<keyword evidence="10" id="KW-1015">Disulfide bond</keyword>
<protein>
    <recommendedName>
        <fullName evidence="17">NFX1-type zinc finger-containing protein 1</fullName>
    </recommendedName>
</protein>
<evidence type="ECO:0000313" key="16">
    <source>
        <dbReference type="Proteomes" id="UP000475862"/>
    </source>
</evidence>
<dbReference type="InterPro" id="IPR003598">
    <property type="entry name" value="Ig_sub2"/>
</dbReference>
<dbReference type="InterPro" id="IPR041679">
    <property type="entry name" value="DNA2/NAM7-like_C"/>
</dbReference>
<dbReference type="InterPro" id="IPR045055">
    <property type="entry name" value="DNA2/NAM7-like"/>
</dbReference>
<dbReference type="PROSITE" id="PS50835">
    <property type="entry name" value="IG_LIKE"/>
    <property type="match status" value="3"/>
</dbReference>
<evidence type="ECO:0000259" key="14">
    <source>
        <dbReference type="PROSITE" id="PS51981"/>
    </source>
</evidence>
<evidence type="ECO:0000256" key="1">
    <source>
        <dbReference type="ARBA" id="ARBA00004370"/>
    </source>
</evidence>
<dbReference type="SUPFAM" id="SSF52540">
    <property type="entry name" value="P-loop containing nucleoside triphosphate hydrolases"/>
    <property type="match status" value="1"/>
</dbReference>
<dbReference type="FunFam" id="2.60.40.10:FF:000032">
    <property type="entry name" value="palladin isoform X1"/>
    <property type="match status" value="1"/>
</dbReference>
<dbReference type="EMBL" id="VYZN01002169">
    <property type="protein sequence ID" value="KAE9521766.1"/>
    <property type="molecule type" value="Genomic_DNA"/>
</dbReference>
<evidence type="ECO:0000256" key="7">
    <source>
        <dbReference type="ARBA" id="ARBA00022833"/>
    </source>
</evidence>
<evidence type="ECO:0000256" key="3">
    <source>
        <dbReference type="ARBA" id="ARBA00022490"/>
    </source>
</evidence>
<organism evidence="15 16">
    <name type="scientific">Aphis glycines</name>
    <name type="common">Soybean aphid</name>
    <dbReference type="NCBI Taxonomy" id="307491"/>
    <lineage>
        <taxon>Eukaryota</taxon>
        <taxon>Metazoa</taxon>
        <taxon>Ecdysozoa</taxon>
        <taxon>Arthropoda</taxon>
        <taxon>Hexapoda</taxon>
        <taxon>Insecta</taxon>
        <taxon>Pterygota</taxon>
        <taxon>Neoptera</taxon>
        <taxon>Paraneoptera</taxon>
        <taxon>Hemiptera</taxon>
        <taxon>Sternorrhyncha</taxon>
        <taxon>Aphidomorpha</taxon>
        <taxon>Aphidoidea</taxon>
        <taxon>Aphididae</taxon>
        <taxon>Aphidini</taxon>
        <taxon>Aphis</taxon>
        <taxon>Aphis</taxon>
    </lineage>
</organism>
<dbReference type="Gene3D" id="2.60.40.10">
    <property type="entry name" value="Immunoglobulins"/>
    <property type="match status" value="4"/>
</dbReference>
<dbReference type="InterPro" id="IPR036179">
    <property type="entry name" value="Ig-like_dom_sf"/>
</dbReference>
<dbReference type="FunFam" id="3.40.50.300:FF:000742">
    <property type="entry name" value="NFX1-type zinc finger-containing protein 1"/>
    <property type="match status" value="1"/>
</dbReference>
<keyword evidence="12" id="KW-0393">Immunoglobulin domain</keyword>
<dbReference type="Pfam" id="PF07679">
    <property type="entry name" value="I-set"/>
    <property type="match status" value="3"/>
</dbReference>
<evidence type="ECO:0000313" key="15">
    <source>
        <dbReference type="EMBL" id="KAE9521766.1"/>
    </source>
</evidence>
<dbReference type="Pfam" id="PF13086">
    <property type="entry name" value="AAA_11"/>
    <property type="match status" value="1"/>
</dbReference>
<dbReference type="SMART" id="SM00408">
    <property type="entry name" value="IGc2"/>
    <property type="match status" value="3"/>
</dbReference>
<dbReference type="PANTHER" id="PTHR10887:SF341">
    <property type="entry name" value="NFX1-TYPE ZINC FINGER-CONTAINING PROTEIN 1"/>
    <property type="match status" value="1"/>
</dbReference>
<keyword evidence="16" id="KW-1185">Reference proteome</keyword>
<dbReference type="GO" id="GO:0004386">
    <property type="term" value="F:helicase activity"/>
    <property type="evidence" value="ECO:0007669"/>
    <property type="project" value="InterPro"/>
</dbReference>
<dbReference type="Proteomes" id="UP000475862">
    <property type="component" value="Unassembled WGS sequence"/>
</dbReference>
<dbReference type="GO" id="GO:0031048">
    <property type="term" value="P:regulatory ncRNA-mediated heterochromatin formation"/>
    <property type="evidence" value="ECO:0007669"/>
    <property type="project" value="TreeGrafter"/>
</dbReference>
<keyword evidence="6" id="KW-0863">Zinc-finger</keyword>
<evidence type="ECO:0000256" key="11">
    <source>
        <dbReference type="ARBA" id="ARBA00023180"/>
    </source>
</evidence>
<dbReference type="CDD" id="cd18808">
    <property type="entry name" value="SF1_C_Upf1"/>
    <property type="match status" value="1"/>
</dbReference>
<dbReference type="PANTHER" id="PTHR10887">
    <property type="entry name" value="DNA2/NAM7 HELICASE FAMILY"/>
    <property type="match status" value="1"/>
</dbReference>
<name>A0A6G0STR0_APHGL</name>
<dbReference type="OrthoDB" id="2423195at2759"/>
<comment type="caution">
    <text evidence="15">The sequence shown here is derived from an EMBL/GenBank/DDBJ whole genome shotgun (WGS) entry which is preliminary data.</text>
</comment>
<evidence type="ECO:0000256" key="9">
    <source>
        <dbReference type="ARBA" id="ARBA00023136"/>
    </source>
</evidence>
<dbReference type="GO" id="GO:0016020">
    <property type="term" value="C:membrane"/>
    <property type="evidence" value="ECO:0007669"/>
    <property type="project" value="UniProtKB-SubCell"/>
</dbReference>
<keyword evidence="4" id="KW-0479">Metal-binding</keyword>
<sequence length="2031" mass="234179">RNIEFLKQRKVIVELLENEKPLFKTSFTMIESKVFFEPYKCSMEVLKNMYSHNFPMEKYIIKACNEIHYPNYIGELSEPYYYDDKTTKEELGLDRMQYTAFRAALTQEFTIIQGPPGTGKTFIGLNILKEIINNLYRIPILTKPILVVCYTNHALDQFVEGILSFTKKVVRIGGQSKSKIVDHYNLKNINHRKSITTIKGLQNTENRIKTTMNNMKYFKEFHKVMSYNTGILELLLLKTSMPKQYHNFFKTSSDLLIWLFQDQNYFGVLDHTKYITEIVNEFNTFNKVFNSENLLEIEREVNEDVHHIQYIQKDIVIYTITLDEIEYICKELEDDKYHLFQSYYKLGIMQNMIDYFKHMLNLSEADTVVIPTSIKDLSQLSMKQRWTLYFRWEKKIEEMLDEKLLHYKQLYTQAYNQYAELRELQNIELLKDMHVVALTTTGAAKHRILLEGLQSPIVVVEEAAEVLEAHILTSLTSHCQQLILIGDHKQLCPSNADYKLAKDFNLNISLFERMVNNNVPYCMLGEQHRMRPEIASIITPSIYSDLRNHMSVYNREHIRGITKDVFFLNHNVYEKEVDEISSKSNVHEAEFLIMFAQHLILQGYKTDQVTILTTYSGQMFLMRSLQKKHSILKFMKITVVDNYQGEESDIILLSLVRSNKTGNIGFLKTENRICVALSRAKYGLYIMGNMDNLYKSSNLWKKIKETLVDQDSYGDELTLECFRHSGVMTKVSKSEDFNIIREGGCSMICRSLKPCGHYCTIKCHSYDREHLELKCREPCNKLCNNNHPCTKKCFMECGKCTTPMIKKLPCGHQQSVLCFVDILKYPCEEMVESVIPECGHTIVKKCCDPKPNCNNKCLDRLLCGHACEQNCHKNNDPEHEKYKCLKPCEKLNKRCSLNHKCLMMCYEDCAFCTIMIPRILPCGHIQNNIPCFKPIKPCEYQVKKIIPDCGHSIALKCKTEPQRKHCNMKCERVLGCGHKCQNMCAKNCTDKLCEEIVYQSNGELACGHKGVYVLCCDKNKEFSLDSQYLLDKCLGKCLQKLNCNDKCSGLCGECKQGRLHVPCKEICNKINICNHICKSPCKEQCPPCNQKCNYSCVHSKCTNRCSNPCVLCKKECNWKCPHLKCTKKCGEVCDREPCYEPCMLTLKCGHECNGFCGEPCPQCRICHKDEVTTIIFGNEDDQNARFVYLEDCSHSIESKALTKWIEQNNFEIHLKLCPICQTPILNTQRFMNQIKIIMADLSKIKEKKYGKPADLRRHTINTMNSLKITNAQFPELYIGDRDERYKSIKHLWDKWCNPLLRLWNSPNSKRSKFFLQANDIERYNFVIDLFKNIASFKNRIKSIGRGLRMETIVNHFVWLLSVVFNYAKELSNQQKIDISMEMARGARIVSLFEIMSNSKVQLEITMNADSNEVKMIIHRMEALLMSWKRYTISLDQEIQNLTLEIQEKINELPDFLSNEELQMIHVAMSSSFVEGIRSQGHWCKCVNGHIYCITECGRPMELSKCPECDEKIGGQDHRHVDGTQVEWDMDTGFILLHYGYPTPSPKFSLSFLVDTTPKLCITTLVTSMLFDHSKIALFVCGLDTDALIMMSRRRRQWLWMTILLFIMPVRNCVRFITEPRDIITTAGKTVRLDCKANFDSFGRIPQYRWTLNEHYLDFIGDTRRSILKNGSLLIKDVFNDVNNISEGLESYRCVAFVDDIGVVVSRTASVILARLSFEKQPTDLRLLPGQTAHFSCLVNSQPLQKIIWLKDHSPLVIDNRMTIFPSGALEIDDVLKEDNGAYRCNVTLLDIHTLSDPGVLTIVENEDTIKILKAPTFVAKPYSTITLEGSIVTLHCAAVGNPRPQISWLKDGIPIHEGIQFNIVGTGSLQISHVNKNNDGNYICRAKNSEGSVEATTKIDVHVKPLFIHKPEDTTGFEKENITLQCKVTGYPPPRVIWLKNGDKIKPDEYIQVVNGTNLKLYGLLKMDSGIFQCLTSNSAGNLQSSAFLNVLDRNNLQVSNKDALLAMVVSTKLRAYYDNRNNNNNQQIVR</sequence>
<dbReference type="FunFam" id="2.60.40.10:FF:000004">
    <property type="entry name" value="DCC isoform 1"/>
    <property type="match status" value="1"/>
</dbReference>
<keyword evidence="7" id="KW-0862">Zinc</keyword>
<dbReference type="InterPro" id="IPR003599">
    <property type="entry name" value="Ig_sub"/>
</dbReference>
<evidence type="ECO:0000256" key="5">
    <source>
        <dbReference type="ARBA" id="ARBA00022737"/>
    </source>
</evidence>
<feature type="non-terminal residue" evidence="15">
    <location>
        <position position="1"/>
    </location>
</feature>
<accession>A0A6G0STR0</accession>
<keyword evidence="3" id="KW-0963">Cytoplasm</keyword>
<dbReference type="InterPro" id="IPR007110">
    <property type="entry name" value="Ig-like_dom"/>
</dbReference>
<feature type="domain" description="Ig-like" evidence="13">
    <location>
        <begin position="1905"/>
        <end position="1990"/>
    </location>
</feature>
<dbReference type="InterPro" id="IPR046439">
    <property type="entry name" value="ZF_RZ_dom"/>
</dbReference>
<dbReference type="SMART" id="SM00409">
    <property type="entry name" value="IG"/>
    <property type="match status" value="4"/>
</dbReference>
<evidence type="ECO:0000256" key="12">
    <source>
        <dbReference type="ARBA" id="ARBA00023319"/>
    </source>
</evidence>
<proteinExistence type="predicted"/>
<dbReference type="InterPro" id="IPR047187">
    <property type="entry name" value="SF1_C_Upf1"/>
</dbReference>
<comment type="subcellular location">
    <subcellularLocation>
        <location evidence="2">Cytoplasm</location>
    </subcellularLocation>
    <subcellularLocation>
        <location evidence="1">Membrane</location>
    </subcellularLocation>
</comment>
<keyword evidence="11" id="KW-0325">Glycoprotein</keyword>
<dbReference type="InterPro" id="IPR013098">
    <property type="entry name" value="Ig_I-set"/>
</dbReference>
<dbReference type="InterPro" id="IPR041677">
    <property type="entry name" value="DNA2/NAM7_AAA_11"/>
</dbReference>
<evidence type="ECO:0000256" key="2">
    <source>
        <dbReference type="ARBA" id="ARBA00004496"/>
    </source>
</evidence>
<dbReference type="GO" id="GO:0005737">
    <property type="term" value="C:cytoplasm"/>
    <property type="evidence" value="ECO:0007669"/>
    <property type="project" value="UniProtKB-SubCell"/>
</dbReference>
<evidence type="ECO:0008006" key="17">
    <source>
        <dbReference type="Google" id="ProtNLM"/>
    </source>
</evidence>
<dbReference type="Pfam" id="PF20173">
    <property type="entry name" value="ZnF_RZ-type"/>
    <property type="match status" value="1"/>
</dbReference>
<dbReference type="PROSITE" id="PS51981">
    <property type="entry name" value="ZF_RZ"/>
    <property type="match status" value="1"/>
</dbReference>
<dbReference type="SMART" id="SM00438">
    <property type="entry name" value="ZnF_NFX"/>
    <property type="match status" value="7"/>
</dbReference>
<evidence type="ECO:0000256" key="10">
    <source>
        <dbReference type="ARBA" id="ARBA00023157"/>
    </source>
</evidence>
<keyword evidence="9" id="KW-0472">Membrane</keyword>
<dbReference type="GO" id="GO:0002376">
    <property type="term" value="P:immune system process"/>
    <property type="evidence" value="ECO:0007669"/>
    <property type="project" value="UniProtKB-KW"/>
</dbReference>
<dbReference type="GO" id="GO:0008270">
    <property type="term" value="F:zinc ion binding"/>
    <property type="evidence" value="ECO:0007669"/>
    <property type="project" value="UniProtKB-KW"/>
</dbReference>